<dbReference type="EMBL" id="AP022574">
    <property type="protein sequence ID" value="BBX68063.1"/>
    <property type="molecule type" value="Genomic_DNA"/>
</dbReference>
<evidence type="ECO:0000256" key="2">
    <source>
        <dbReference type="PROSITE-ProRule" id="PRU00335"/>
    </source>
</evidence>
<dbReference type="PROSITE" id="PS50977">
    <property type="entry name" value="HTH_TETR_2"/>
    <property type="match status" value="1"/>
</dbReference>
<dbReference type="Gene3D" id="3.40.50.1820">
    <property type="entry name" value="alpha/beta hydrolase"/>
    <property type="match status" value="1"/>
</dbReference>
<dbReference type="Gene3D" id="1.10.357.10">
    <property type="entry name" value="Tetracycline Repressor, domain 2"/>
    <property type="match status" value="1"/>
</dbReference>
<feature type="region of interest" description="Disordered" evidence="3">
    <location>
        <begin position="350"/>
        <end position="370"/>
    </location>
</feature>
<proteinExistence type="predicted"/>
<dbReference type="RefSeq" id="WP_163721304.1">
    <property type="nucleotide sequence ID" value="NZ_AP022574.1"/>
</dbReference>
<dbReference type="GO" id="GO:0003677">
    <property type="term" value="F:DNA binding"/>
    <property type="evidence" value="ECO:0007669"/>
    <property type="project" value="UniProtKB-UniRule"/>
</dbReference>
<dbReference type="Pfam" id="PF00440">
    <property type="entry name" value="TetR_N"/>
    <property type="match status" value="1"/>
</dbReference>
<feature type="compositionally biased region" description="Low complexity" evidence="3">
    <location>
        <begin position="466"/>
        <end position="476"/>
    </location>
</feature>
<reference evidence="5 6" key="1">
    <citation type="journal article" date="2019" name="Emerg. Microbes Infect.">
        <title>Comprehensive subspecies identification of 175 nontuberculous mycobacteria species based on 7547 genomic profiles.</title>
        <authorList>
            <person name="Matsumoto Y."/>
            <person name="Kinjo T."/>
            <person name="Motooka D."/>
            <person name="Nabeya D."/>
            <person name="Jung N."/>
            <person name="Uechi K."/>
            <person name="Horii T."/>
            <person name="Iida T."/>
            <person name="Fujita J."/>
            <person name="Nakamura S."/>
        </authorList>
    </citation>
    <scope>NUCLEOTIDE SEQUENCE [LARGE SCALE GENOMIC DNA]</scope>
    <source>
        <strain evidence="5 6">JCM 13323</strain>
    </source>
</reference>
<feature type="domain" description="HTH tetR-type" evidence="4">
    <location>
        <begin position="14"/>
        <end position="73"/>
    </location>
</feature>
<feature type="compositionally biased region" description="Low complexity" evidence="3">
    <location>
        <begin position="442"/>
        <end position="458"/>
    </location>
</feature>
<protein>
    <recommendedName>
        <fullName evidence="4">HTH tetR-type domain-containing protein</fullName>
    </recommendedName>
</protein>
<dbReference type="Proteomes" id="UP000466514">
    <property type="component" value="Chromosome"/>
</dbReference>
<sequence>MGFTAKRRGRQNARLDRGELITAARRAFTDLGTTASMAEVAAAAGVTEAELSGHFDDRDALLVAVIADLEESLRGIGSGRKHALTATRPRIPRSGLRQSIPPLAVIAALMPLGAPAAEAAAVEPTPMPARVLTIGPLWPIMSLDSELRGALCQSNSCEAVPYLSFFTASGAAALNDRLMDTSTLGISPGTPTVVLGYSDGAMAALEWMAEHAGDPTAPSANELSFVLIGNPKRAYGGIEPADPPSEYQVIDIVRQYDPIADWPDNPFNLLALANVAAGALSPIHLNYTGVDLSDPDNVVWTEGNTTYVFVSTQNLPLLAPLRMLGMTAVADALNEPLKEIIESAYDRPYLTTPAEPTAPPEEPASTDDTAVTTTVTTSAVTTSALTEASVTTSALTEASVTADEPVSKPPRRTLFSKKVAAEEDSTVTEESADPAQTDEPSAEPADTPSTTTDTPEAAETPKRDTTASSTPKASTPHRWGRHRQE</sequence>
<evidence type="ECO:0000313" key="6">
    <source>
        <dbReference type="Proteomes" id="UP000466514"/>
    </source>
</evidence>
<dbReference type="InterPro" id="IPR029058">
    <property type="entry name" value="AB_hydrolase_fold"/>
</dbReference>
<dbReference type="KEGG" id="mpsc:MPSYJ_15240"/>
<evidence type="ECO:0000256" key="1">
    <source>
        <dbReference type="ARBA" id="ARBA00023125"/>
    </source>
</evidence>
<dbReference type="InterPro" id="IPR001647">
    <property type="entry name" value="HTH_TetR"/>
</dbReference>
<dbReference type="InterPro" id="IPR013228">
    <property type="entry name" value="PE-PPE_C"/>
</dbReference>
<feature type="compositionally biased region" description="Acidic residues" evidence="3">
    <location>
        <begin position="422"/>
        <end position="432"/>
    </location>
</feature>
<dbReference type="SUPFAM" id="SSF46689">
    <property type="entry name" value="Homeodomain-like"/>
    <property type="match status" value="1"/>
</dbReference>
<feature type="region of interest" description="Disordered" evidence="3">
    <location>
        <begin position="387"/>
        <end position="485"/>
    </location>
</feature>
<dbReference type="Pfam" id="PF08237">
    <property type="entry name" value="PE-PPE"/>
    <property type="match status" value="1"/>
</dbReference>
<organism evidence="5 6">
    <name type="scientific">Mycolicibacterium psychrotolerans</name>
    <dbReference type="NCBI Taxonomy" id="216929"/>
    <lineage>
        <taxon>Bacteria</taxon>
        <taxon>Bacillati</taxon>
        <taxon>Actinomycetota</taxon>
        <taxon>Actinomycetes</taxon>
        <taxon>Mycobacteriales</taxon>
        <taxon>Mycobacteriaceae</taxon>
        <taxon>Mycolicibacterium</taxon>
    </lineage>
</organism>
<dbReference type="SUPFAM" id="SSF53474">
    <property type="entry name" value="alpha/beta-Hydrolases"/>
    <property type="match status" value="1"/>
</dbReference>
<accession>A0A7I7M991</accession>
<evidence type="ECO:0000313" key="5">
    <source>
        <dbReference type="EMBL" id="BBX68063.1"/>
    </source>
</evidence>
<dbReference type="InterPro" id="IPR009057">
    <property type="entry name" value="Homeodomain-like_sf"/>
</dbReference>
<feature type="DNA-binding region" description="H-T-H motif" evidence="2">
    <location>
        <begin position="36"/>
        <end position="55"/>
    </location>
</feature>
<keyword evidence="1 2" id="KW-0238">DNA-binding</keyword>
<evidence type="ECO:0000256" key="3">
    <source>
        <dbReference type="SAM" id="MobiDB-lite"/>
    </source>
</evidence>
<dbReference type="AlphaFoldDB" id="A0A7I7M991"/>
<feature type="compositionally biased region" description="Low complexity" evidence="3">
    <location>
        <begin position="387"/>
        <end position="402"/>
    </location>
</feature>
<keyword evidence="6" id="KW-1185">Reference proteome</keyword>
<name>A0A7I7M991_9MYCO</name>
<evidence type="ECO:0000259" key="4">
    <source>
        <dbReference type="PROSITE" id="PS50977"/>
    </source>
</evidence>
<gene>
    <name evidence="5" type="ORF">MPSYJ_15240</name>
</gene>